<dbReference type="GO" id="GO:0016757">
    <property type="term" value="F:glycosyltransferase activity"/>
    <property type="evidence" value="ECO:0007669"/>
    <property type="project" value="UniProtKB-KW"/>
</dbReference>
<keyword evidence="3" id="KW-0328">Glycosyltransferase</keyword>
<dbReference type="InterPro" id="IPR051910">
    <property type="entry name" value="ComF/GntX_DNA_util-trans"/>
</dbReference>
<reference evidence="3" key="1">
    <citation type="submission" date="2016-03" db="EMBL/GenBank/DDBJ databases">
        <authorList>
            <person name="Ploux O."/>
        </authorList>
    </citation>
    <scope>NUCLEOTIDE SEQUENCE</scope>
    <source>
        <strain evidence="3">UC1</strain>
    </source>
</reference>
<name>A0A1Y5P6S8_9MICO</name>
<gene>
    <name evidence="3" type="ORF">MIPYR_60119</name>
</gene>
<dbReference type="CDD" id="cd06223">
    <property type="entry name" value="PRTases_typeI"/>
    <property type="match status" value="1"/>
</dbReference>
<dbReference type="Pfam" id="PF00156">
    <property type="entry name" value="Pribosyltran"/>
    <property type="match status" value="1"/>
</dbReference>
<dbReference type="SUPFAM" id="SSF53271">
    <property type="entry name" value="PRTase-like"/>
    <property type="match status" value="1"/>
</dbReference>
<dbReference type="InterPro" id="IPR000836">
    <property type="entry name" value="PRTase_dom"/>
</dbReference>
<proteinExistence type="inferred from homology"/>
<protein>
    <submittedName>
        <fullName evidence="3">Phosphoribosyltransferase</fullName>
    </submittedName>
</protein>
<dbReference type="Gene3D" id="3.40.50.2020">
    <property type="match status" value="1"/>
</dbReference>
<sequence length="218" mass="22491">MPSSHLRGALAEALSLVFPTWCAGCDLPGVPLCTDCAAALAPDPRMRRLPDGLRVHSAFAFEGVAARVIRALKEEGRTPLARPLGAALRTAAQAADAGGDVHVVPVPTSRAALRRRGYRVAELVATRAGLAPERLLVAAAPSADQRGLGRAERAGNVAGTMRARRVAGLRIVLVDDVVTTGATLAEAVRTLRDGGADVLAAATIAATPLRGIITAHRA</sequence>
<dbReference type="PANTHER" id="PTHR47505:SF1">
    <property type="entry name" value="DNA UTILIZATION PROTEIN YHGH"/>
    <property type="match status" value="1"/>
</dbReference>
<feature type="domain" description="Phosphoribosyltransferase" evidence="2">
    <location>
        <begin position="156"/>
        <end position="207"/>
    </location>
</feature>
<dbReference type="RefSeq" id="WP_295577437.1">
    <property type="nucleotide sequence ID" value="NZ_FLQR01000010.1"/>
</dbReference>
<organism evidence="3">
    <name type="scientific">uncultured Microbacterium sp</name>
    <dbReference type="NCBI Taxonomy" id="191216"/>
    <lineage>
        <taxon>Bacteria</taxon>
        <taxon>Bacillati</taxon>
        <taxon>Actinomycetota</taxon>
        <taxon>Actinomycetes</taxon>
        <taxon>Micrococcales</taxon>
        <taxon>Microbacteriaceae</taxon>
        <taxon>Microbacterium</taxon>
        <taxon>environmental samples</taxon>
    </lineage>
</organism>
<dbReference type="InterPro" id="IPR029057">
    <property type="entry name" value="PRTase-like"/>
</dbReference>
<dbReference type="PANTHER" id="PTHR47505">
    <property type="entry name" value="DNA UTILIZATION PROTEIN YHGH"/>
    <property type="match status" value="1"/>
</dbReference>
<keyword evidence="3" id="KW-0808">Transferase</keyword>
<dbReference type="EMBL" id="FLQR01000010">
    <property type="protein sequence ID" value="SBS74394.1"/>
    <property type="molecule type" value="Genomic_DNA"/>
</dbReference>
<accession>A0A1Y5P6S8</accession>
<dbReference type="AlphaFoldDB" id="A0A1Y5P6S8"/>
<evidence type="ECO:0000259" key="2">
    <source>
        <dbReference type="Pfam" id="PF00156"/>
    </source>
</evidence>
<evidence type="ECO:0000256" key="1">
    <source>
        <dbReference type="ARBA" id="ARBA00008007"/>
    </source>
</evidence>
<comment type="similarity">
    <text evidence="1">Belongs to the ComF/GntX family.</text>
</comment>
<evidence type="ECO:0000313" key="3">
    <source>
        <dbReference type="EMBL" id="SBS74394.1"/>
    </source>
</evidence>